<keyword evidence="9" id="KW-1185">Reference proteome</keyword>
<dbReference type="InterPro" id="IPR000917">
    <property type="entry name" value="Sulfatase_N"/>
</dbReference>
<dbReference type="EMBL" id="CP042912">
    <property type="protein sequence ID" value="QEG25170.1"/>
    <property type="molecule type" value="Genomic_DNA"/>
</dbReference>
<dbReference type="Gene3D" id="3.30.1120.10">
    <property type="match status" value="1"/>
</dbReference>
<gene>
    <name evidence="8" type="primary">atsA_35</name>
    <name evidence="8" type="ORF">MFFC18_50940</name>
</gene>
<dbReference type="PANTHER" id="PTHR42693">
    <property type="entry name" value="ARYLSULFATASE FAMILY MEMBER"/>
    <property type="match status" value="1"/>
</dbReference>
<accession>A0A5B9PIV3</accession>
<dbReference type="KEGG" id="mff:MFFC18_50940"/>
<dbReference type="InterPro" id="IPR050738">
    <property type="entry name" value="Sulfatase"/>
</dbReference>
<dbReference type="InterPro" id="IPR017850">
    <property type="entry name" value="Alkaline_phosphatase_core_sf"/>
</dbReference>
<keyword evidence="6" id="KW-0732">Signal</keyword>
<evidence type="ECO:0000256" key="2">
    <source>
        <dbReference type="ARBA" id="ARBA00022723"/>
    </source>
</evidence>
<evidence type="ECO:0000259" key="7">
    <source>
        <dbReference type="Pfam" id="PF00884"/>
    </source>
</evidence>
<dbReference type="Pfam" id="PF00884">
    <property type="entry name" value="Sulfatase"/>
    <property type="match status" value="1"/>
</dbReference>
<dbReference type="Gene3D" id="3.40.720.10">
    <property type="entry name" value="Alkaline Phosphatase, subunit A"/>
    <property type="match status" value="1"/>
</dbReference>
<feature type="signal peptide" evidence="6">
    <location>
        <begin position="1"/>
        <end position="28"/>
    </location>
</feature>
<proteinExistence type="inferred from homology"/>
<evidence type="ECO:0000256" key="1">
    <source>
        <dbReference type="ARBA" id="ARBA00008779"/>
    </source>
</evidence>
<dbReference type="Proteomes" id="UP000322214">
    <property type="component" value="Chromosome"/>
</dbReference>
<evidence type="ECO:0000256" key="4">
    <source>
        <dbReference type="ARBA" id="ARBA00022837"/>
    </source>
</evidence>
<dbReference type="AlphaFoldDB" id="A0A5B9PIV3"/>
<keyword evidence="2" id="KW-0479">Metal-binding</keyword>
<evidence type="ECO:0000256" key="3">
    <source>
        <dbReference type="ARBA" id="ARBA00022801"/>
    </source>
</evidence>
<keyword evidence="3 8" id="KW-0378">Hydrolase</keyword>
<dbReference type="EC" id="3.1.6.1" evidence="8"/>
<feature type="domain" description="Sulfatase N-terminal" evidence="7">
    <location>
        <begin position="32"/>
        <end position="382"/>
    </location>
</feature>
<evidence type="ECO:0000256" key="5">
    <source>
        <dbReference type="SAM" id="MobiDB-lite"/>
    </source>
</evidence>
<comment type="similarity">
    <text evidence="1">Belongs to the sulfatase family.</text>
</comment>
<organism evidence="8 9">
    <name type="scientific">Mariniblastus fucicola</name>
    <dbReference type="NCBI Taxonomy" id="980251"/>
    <lineage>
        <taxon>Bacteria</taxon>
        <taxon>Pseudomonadati</taxon>
        <taxon>Planctomycetota</taxon>
        <taxon>Planctomycetia</taxon>
        <taxon>Pirellulales</taxon>
        <taxon>Pirellulaceae</taxon>
        <taxon>Mariniblastus</taxon>
    </lineage>
</organism>
<dbReference type="SUPFAM" id="SSF53649">
    <property type="entry name" value="Alkaline phosphatase-like"/>
    <property type="match status" value="1"/>
</dbReference>
<dbReference type="InterPro" id="IPR024607">
    <property type="entry name" value="Sulfatase_CS"/>
</dbReference>
<dbReference type="PANTHER" id="PTHR42693:SF53">
    <property type="entry name" value="ENDO-4-O-SULFATASE"/>
    <property type="match status" value="1"/>
</dbReference>
<protein>
    <submittedName>
        <fullName evidence="8">Arylsulfatase</fullName>
        <ecNumber evidence="8">3.1.6.1</ecNumber>
    </submittedName>
</protein>
<dbReference type="GO" id="GO:0004065">
    <property type="term" value="F:arylsulfatase activity"/>
    <property type="evidence" value="ECO:0007669"/>
    <property type="project" value="UniProtKB-EC"/>
</dbReference>
<feature type="region of interest" description="Disordered" evidence="5">
    <location>
        <begin position="489"/>
        <end position="512"/>
    </location>
</feature>
<reference evidence="8 9" key="1">
    <citation type="submission" date="2019-08" db="EMBL/GenBank/DDBJ databases">
        <title>Deep-cultivation of Planctomycetes and their phenomic and genomic characterization uncovers novel biology.</title>
        <authorList>
            <person name="Wiegand S."/>
            <person name="Jogler M."/>
            <person name="Boedeker C."/>
            <person name="Pinto D."/>
            <person name="Vollmers J."/>
            <person name="Rivas-Marin E."/>
            <person name="Kohn T."/>
            <person name="Peeters S.H."/>
            <person name="Heuer A."/>
            <person name="Rast P."/>
            <person name="Oberbeckmann S."/>
            <person name="Bunk B."/>
            <person name="Jeske O."/>
            <person name="Meyerdierks A."/>
            <person name="Storesund J.E."/>
            <person name="Kallscheuer N."/>
            <person name="Luecker S."/>
            <person name="Lage O.M."/>
            <person name="Pohl T."/>
            <person name="Merkel B.J."/>
            <person name="Hornburger P."/>
            <person name="Mueller R.-W."/>
            <person name="Bruemmer F."/>
            <person name="Labrenz M."/>
            <person name="Spormann A.M."/>
            <person name="Op den Camp H."/>
            <person name="Overmann J."/>
            <person name="Amann R."/>
            <person name="Jetten M.S.M."/>
            <person name="Mascher T."/>
            <person name="Medema M.H."/>
            <person name="Devos D.P."/>
            <person name="Kaster A.-K."/>
            <person name="Ovreas L."/>
            <person name="Rohde M."/>
            <person name="Galperin M.Y."/>
            <person name="Jogler C."/>
        </authorList>
    </citation>
    <scope>NUCLEOTIDE SEQUENCE [LARGE SCALE GENOMIC DNA]</scope>
    <source>
        <strain evidence="8 9">FC18</strain>
    </source>
</reference>
<keyword evidence="4" id="KW-0106">Calcium</keyword>
<dbReference type="CDD" id="cd16143">
    <property type="entry name" value="ARS_like"/>
    <property type="match status" value="1"/>
</dbReference>
<evidence type="ECO:0000256" key="6">
    <source>
        <dbReference type="SAM" id="SignalP"/>
    </source>
</evidence>
<feature type="chain" id="PRO_5022698712" evidence="6">
    <location>
        <begin position="29"/>
        <end position="512"/>
    </location>
</feature>
<evidence type="ECO:0000313" key="9">
    <source>
        <dbReference type="Proteomes" id="UP000322214"/>
    </source>
</evidence>
<dbReference type="GO" id="GO:0046872">
    <property type="term" value="F:metal ion binding"/>
    <property type="evidence" value="ECO:0007669"/>
    <property type="project" value="UniProtKB-KW"/>
</dbReference>
<dbReference type="STRING" id="980251.GCA_001642875_03869"/>
<dbReference type="PROSITE" id="PS00523">
    <property type="entry name" value="SULFATASE_1"/>
    <property type="match status" value="1"/>
</dbReference>
<evidence type="ECO:0000313" key="8">
    <source>
        <dbReference type="EMBL" id="QEG25170.1"/>
    </source>
</evidence>
<sequence length="512" mass="56291" precursor="true">MHFMNQLKFKFSATLLLSSLFLLPHVQADELPNVIFVMADDLGIGDISPTNPECKIRTPNLQTMANEGITFLDAHSPSSVCTPTRYGVLTGRYNWRSRLARGVLSGTSRHLIPADRPTVAHLLHQSGYHNQMIGKWHLGWDWAKVPGSDGKEIDFTQPVKNGPDVNGFDGYYGHCGSLDMPPYVWVDTGKATAVPVRKEGVTKKQNSYGWYRKGPISPDFEIDNVLPHLFQKSIDHIKQRASTTDGKPFFLYLPLPAPHTPIVPVPPFKDASGINPYADFVMQVDHHMGQLMAAVKEAGIDDNTIIFFTSDNGCSPEANFGVLKKHGHDPSAGFRGHKADIYEGGHRVPLIVRWPDGIESGQTTNALACLTDFYATLRDITGQPAEDLGGEDSYSLLPVFKGEPSNRKSLISHSIGGSFSIREGDWKLCVSAGSGGWSSPREKTAKTKGLPSMQLFNLKSDRGERSNLVASNPDQAEYLMSLLEDEVTRGRCTQGGSVPNDRDVEFLPSSDE</sequence>
<name>A0A5B9PIV3_9BACT</name>